<comment type="caution">
    <text evidence="3">The sequence shown here is derived from an EMBL/GenBank/DDBJ whole genome shotgun (WGS) entry which is preliminary data.</text>
</comment>
<proteinExistence type="predicted"/>
<reference evidence="3" key="2">
    <citation type="submission" date="2019-12" db="EMBL/GenBank/DDBJ databases">
        <title>Genome sequencing and annotation of Brassica cretica.</title>
        <authorList>
            <person name="Studholme D.J."/>
            <person name="Sarris P."/>
        </authorList>
    </citation>
    <scope>NUCLEOTIDE SEQUENCE</scope>
    <source>
        <strain evidence="3">PFS-109/04</strain>
        <tissue evidence="3">Leaf</tissue>
    </source>
</reference>
<gene>
    <name evidence="3" type="ORF">F2Q69_00041184</name>
    <name evidence="2" type="ORF">F2Q70_00001742</name>
</gene>
<dbReference type="EMBL" id="QGKX02001621">
    <property type="protein sequence ID" value="KAF3504049.1"/>
    <property type="molecule type" value="Genomic_DNA"/>
</dbReference>
<evidence type="ECO:0000313" key="4">
    <source>
        <dbReference type="Proteomes" id="UP000712600"/>
    </source>
</evidence>
<organism evidence="3 4">
    <name type="scientific">Brassica cretica</name>
    <name type="common">Mustard</name>
    <dbReference type="NCBI Taxonomy" id="69181"/>
    <lineage>
        <taxon>Eukaryota</taxon>
        <taxon>Viridiplantae</taxon>
        <taxon>Streptophyta</taxon>
        <taxon>Embryophyta</taxon>
        <taxon>Tracheophyta</taxon>
        <taxon>Spermatophyta</taxon>
        <taxon>Magnoliopsida</taxon>
        <taxon>eudicotyledons</taxon>
        <taxon>Gunneridae</taxon>
        <taxon>Pentapetalae</taxon>
        <taxon>rosids</taxon>
        <taxon>malvids</taxon>
        <taxon>Brassicales</taxon>
        <taxon>Brassicaceae</taxon>
        <taxon>Brassiceae</taxon>
        <taxon>Brassica</taxon>
    </lineage>
</organism>
<evidence type="ECO:0000313" key="3">
    <source>
        <dbReference type="EMBL" id="KAF3504049.1"/>
    </source>
</evidence>
<dbReference type="AlphaFoldDB" id="A0A8S9NSQ6"/>
<protein>
    <submittedName>
        <fullName evidence="3">Uncharacterized protein</fullName>
    </submittedName>
</protein>
<keyword evidence="1" id="KW-0175">Coiled coil</keyword>
<sequence>MVYGSKLVTANFLESIPAGVKKLNRKLEKKKEERDVTKSHEELVEMKETLAIFQETMKRDCCGTQRNLQDMLPKQKKPSC</sequence>
<accession>A0A8S9NSQ6</accession>
<dbReference type="Proteomes" id="UP000712600">
    <property type="component" value="Unassembled WGS sequence"/>
</dbReference>
<name>A0A8S9NSQ6_BRACR</name>
<evidence type="ECO:0000313" key="2">
    <source>
        <dbReference type="EMBL" id="KAF2573112.1"/>
    </source>
</evidence>
<dbReference type="EMBL" id="QGKY02001015">
    <property type="protein sequence ID" value="KAF2573112.1"/>
    <property type="molecule type" value="Genomic_DNA"/>
</dbReference>
<evidence type="ECO:0000256" key="1">
    <source>
        <dbReference type="SAM" id="Coils"/>
    </source>
</evidence>
<feature type="coiled-coil region" evidence="1">
    <location>
        <begin position="20"/>
        <end position="49"/>
    </location>
</feature>
<reference evidence="2" key="1">
    <citation type="submission" date="2019-12" db="EMBL/GenBank/DDBJ databases">
        <title>Genome sequencing and annotation of Brassica cretica.</title>
        <authorList>
            <person name="Studholme D.J."/>
            <person name="Sarris P.F."/>
        </authorList>
    </citation>
    <scope>NUCLEOTIDE SEQUENCE</scope>
    <source>
        <strain evidence="2">PFS-102/07</strain>
        <tissue evidence="2">Leaf</tissue>
    </source>
</reference>